<dbReference type="AlphaFoldDB" id="W2UP83"/>
<protein>
    <recommendedName>
        <fullName evidence="4">Glycosyltransferase 2-like domain-containing protein</fullName>
    </recommendedName>
</protein>
<dbReference type="RefSeq" id="WP_038264446.1">
    <property type="nucleotide sequence ID" value="NZ_AYXY01000019.1"/>
</dbReference>
<dbReference type="Pfam" id="PF00535">
    <property type="entry name" value="Glycos_transf_2"/>
    <property type="match status" value="1"/>
</dbReference>
<name>W2UP83_9FLAO</name>
<keyword evidence="6" id="KW-1185">Reference proteome</keyword>
<dbReference type="CDD" id="cd04186">
    <property type="entry name" value="GT_2_like_c"/>
    <property type="match status" value="1"/>
</dbReference>
<feature type="domain" description="Glycosyltransferase 2-like" evidence="4">
    <location>
        <begin position="8"/>
        <end position="188"/>
    </location>
</feature>
<proteinExistence type="inferred from homology"/>
<sequence length="306" mass="35638">MNDPIYTIIVNYNNWKDTIVCVEDLLRHSFDNNNIIVVDNGSTDNSLIILNKYISNQLEEEDINYLIPKWNERDKNVTNFRDKVLVIPTSVNGGFSYGNNIGIKKAIELSHGKCFIWLLNNDTVVDKEALTNLKKYFVSENYGLVGSKILNFEPPHEVQSLYGSFNKYTGRVIVKKEFGKRISYPIGASIFTNSKIIKEIGYMDEDYFLYFEELDMSTKVKKLGYKIGIAEKSIVYHHQGASTKSDEKQKRMNPKTEIYKYKGIKLFYDKNFPRLKYAAYLFLLMKGIKFFIKMDMKNMLLVFRSL</sequence>
<reference evidence="6" key="1">
    <citation type="submission" date="2013-11" db="EMBL/GenBank/DDBJ databases">
        <title>Draft genome sequence from a member of Zhouia, isolated tidal flat.</title>
        <authorList>
            <person name="Jin H."/>
            <person name="Jeon C.O."/>
        </authorList>
    </citation>
    <scope>NUCLEOTIDE SEQUENCE [LARGE SCALE GENOMIC DNA]</scope>
    <source>
        <strain evidence="6">AD3</strain>
    </source>
</reference>
<reference evidence="5 6" key="2">
    <citation type="journal article" date="2016" name="Genome Announc.">
        <title>Draft Genome Sequence of Zhouia amylolytica AD3, Isolated from Tidal Flat Sediment.</title>
        <authorList>
            <person name="Jia B."/>
            <person name="Jin H.M."/>
            <person name="Lee H.J."/>
            <person name="Jeon C.O."/>
        </authorList>
    </citation>
    <scope>NUCLEOTIDE SEQUENCE [LARGE SCALE GENOMIC DNA]</scope>
    <source>
        <strain evidence="5 6">AD3</strain>
    </source>
</reference>
<dbReference type="EMBL" id="AYXY01000019">
    <property type="protein sequence ID" value="ETN95793.1"/>
    <property type="molecule type" value="Genomic_DNA"/>
</dbReference>
<keyword evidence="3" id="KW-0808">Transferase</keyword>
<dbReference type="PANTHER" id="PTHR43179:SF12">
    <property type="entry name" value="GALACTOFURANOSYLTRANSFERASE GLFT2"/>
    <property type="match status" value="1"/>
</dbReference>
<evidence type="ECO:0000256" key="1">
    <source>
        <dbReference type="ARBA" id="ARBA00006739"/>
    </source>
</evidence>
<dbReference type="GO" id="GO:0016757">
    <property type="term" value="F:glycosyltransferase activity"/>
    <property type="evidence" value="ECO:0007669"/>
    <property type="project" value="UniProtKB-KW"/>
</dbReference>
<comment type="caution">
    <text evidence="5">The sequence shown here is derived from an EMBL/GenBank/DDBJ whole genome shotgun (WGS) entry which is preliminary data.</text>
</comment>
<evidence type="ECO:0000313" key="6">
    <source>
        <dbReference type="Proteomes" id="UP000018850"/>
    </source>
</evidence>
<dbReference type="eggNOG" id="COG1216">
    <property type="taxonomic scope" value="Bacteria"/>
</dbReference>
<dbReference type="InterPro" id="IPR029044">
    <property type="entry name" value="Nucleotide-diphossugar_trans"/>
</dbReference>
<organism evidence="5 6">
    <name type="scientific">Zhouia amylolytica AD3</name>
    <dbReference type="NCBI Taxonomy" id="1286632"/>
    <lineage>
        <taxon>Bacteria</taxon>
        <taxon>Pseudomonadati</taxon>
        <taxon>Bacteroidota</taxon>
        <taxon>Flavobacteriia</taxon>
        <taxon>Flavobacteriales</taxon>
        <taxon>Flavobacteriaceae</taxon>
        <taxon>Zhouia</taxon>
    </lineage>
</organism>
<evidence type="ECO:0000259" key="4">
    <source>
        <dbReference type="Pfam" id="PF00535"/>
    </source>
</evidence>
<dbReference type="Gene3D" id="3.90.550.10">
    <property type="entry name" value="Spore Coat Polysaccharide Biosynthesis Protein SpsA, Chain A"/>
    <property type="match status" value="1"/>
</dbReference>
<gene>
    <name evidence="5" type="ORF">P278_15150</name>
</gene>
<dbReference type="InterPro" id="IPR001173">
    <property type="entry name" value="Glyco_trans_2-like"/>
</dbReference>
<evidence type="ECO:0000256" key="3">
    <source>
        <dbReference type="ARBA" id="ARBA00022679"/>
    </source>
</evidence>
<keyword evidence="2" id="KW-0328">Glycosyltransferase</keyword>
<evidence type="ECO:0000256" key="2">
    <source>
        <dbReference type="ARBA" id="ARBA00022676"/>
    </source>
</evidence>
<accession>W2UP83</accession>
<comment type="similarity">
    <text evidence="1">Belongs to the glycosyltransferase 2 family.</text>
</comment>
<dbReference type="PANTHER" id="PTHR43179">
    <property type="entry name" value="RHAMNOSYLTRANSFERASE WBBL"/>
    <property type="match status" value="1"/>
</dbReference>
<evidence type="ECO:0000313" key="5">
    <source>
        <dbReference type="EMBL" id="ETN95793.1"/>
    </source>
</evidence>
<dbReference type="SUPFAM" id="SSF53448">
    <property type="entry name" value="Nucleotide-diphospho-sugar transferases"/>
    <property type="match status" value="1"/>
</dbReference>
<dbReference type="Proteomes" id="UP000018850">
    <property type="component" value="Unassembled WGS sequence"/>
</dbReference>